<dbReference type="OrthoDB" id="409543at2759"/>
<dbReference type="AlphaFoldDB" id="A0A6A6IZW9"/>
<evidence type="ECO:0000313" key="2">
    <source>
        <dbReference type="Proteomes" id="UP000800094"/>
    </source>
</evidence>
<sequence>MTGSRIPIPQEYKSQLRYVESKDKRNDAEILESLTEHVPISSEKNIWTYWHAGVRAMPPWCQRNIINWVRLHGSEWTVRVLDTVPGSPNHALKWISPNELPECFVKGTMTGPYIGPHSADFLRGAALYAYGGVWMDVGNVLFRHLDKICWDQLADEDTPYTISTPWMFAQYMANHFIAARKGDPFIKRWHELFIHLWDGRDEHTGLSASPLIGFVANLSFEKVHERGFKWEYKVDELFVLGYVGQVIAWIRLAWLKEPNGGFDGVEYHAQKVLYFDSLPEDWAAEMILGFKGEDLLNALNMSRGADQETEGYKKAYEAVWTMLTKSSLQKITHGKGLTHDMHCGALLDLPENEGKDTEAGTFGELLRYGSVHFEQTRESIEYVEALKPDPKQVIHKGLTEP</sequence>
<name>A0A6A6IZW9_9PLEO</name>
<dbReference type="Pfam" id="PF05704">
    <property type="entry name" value="Caps_synth"/>
    <property type="match status" value="1"/>
</dbReference>
<dbReference type="GO" id="GO:0016757">
    <property type="term" value="F:glycosyltransferase activity"/>
    <property type="evidence" value="ECO:0007669"/>
    <property type="project" value="InterPro"/>
</dbReference>
<dbReference type="RefSeq" id="XP_033690134.1">
    <property type="nucleotide sequence ID" value="XM_033835192.1"/>
</dbReference>
<proteinExistence type="predicted"/>
<dbReference type="SUPFAM" id="SSF53448">
    <property type="entry name" value="Nucleotide-diphospho-sugar transferases"/>
    <property type="match status" value="1"/>
</dbReference>
<keyword evidence="2" id="KW-1185">Reference proteome</keyword>
<accession>A0A6A6IZW9</accession>
<dbReference type="GeneID" id="54588522"/>
<dbReference type="InterPro" id="IPR008441">
    <property type="entry name" value="AfumC-like_glycosyl_Trfase"/>
</dbReference>
<evidence type="ECO:0000313" key="1">
    <source>
        <dbReference type="EMBL" id="KAF2255130.1"/>
    </source>
</evidence>
<reference evidence="1" key="1">
    <citation type="journal article" date="2020" name="Stud. Mycol.">
        <title>101 Dothideomycetes genomes: a test case for predicting lifestyles and emergence of pathogens.</title>
        <authorList>
            <person name="Haridas S."/>
            <person name="Albert R."/>
            <person name="Binder M."/>
            <person name="Bloem J."/>
            <person name="Labutti K."/>
            <person name="Salamov A."/>
            <person name="Andreopoulos B."/>
            <person name="Baker S."/>
            <person name="Barry K."/>
            <person name="Bills G."/>
            <person name="Bluhm B."/>
            <person name="Cannon C."/>
            <person name="Castanera R."/>
            <person name="Culley D."/>
            <person name="Daum C."/>
            <person name="Ezra D."/>
            <person name="Gonzalez J."/>
            <person name="Henrissat B."/>
            <person name="Kuo A."/>
            <person name="Liang C."/>
            <person name="Lipzen A."/>
            <person name="Lutzoni F."/>
            <person name="Magnuson J."/>
            <person name="Mondo S."/>
            <person name="Nolan M."/>
            <person name="Ohm R."/>
            <person name="Pangilinan J."/>
            <person name="Park H.-J."/>
            <person name="Ramirez L."/>
            <person name="Alfaro M."/>
            <person name="Sun H."/>
            <person name="Tritt A."/>
            <person name="Yoshinaga Y."/>
            <person name="Zwiers L.-H."/>
            <person name="Turgeon B."/>
            <person name="Goodwin S."/>
            <person name="Spatafora J."/>
            <person name="Crous P."/>
            <person name="Grigoriev I."/>
        </authorList>
    </citation>
    <scope>NUCLEOTIDE SEQUENCE</scope>
    <source>
        <strain evidence="1">CBS 122368</strain>
    </source>
</reference>
<gene>
    <name evidence="1" type="ORF">BU26DRAFT_600694</name>
</gene>
<evidence type="ECO:0008006" key="3">
    <source>
        <dbReference type="Google" id="ProtNLM"/>
    </source>
</evidence>
<dbReference type="Gene3D" id="3.90.550.20">
    <property type="match status" value="1"/>
</dbReference>
<protein>
    <recommendedName>
        <fullName evidence="3">Capsule polysaccharide biosynthesis protein</fullName>
    </recommendedName>
</protein>
<dbReference type="EMBL" id="ML987190">
    <property type="protein sequence ID" value="KAF2255130.1"/>
    <property type="molecule type" value="Genomic_DNA"/>
</dbReference>
<dbReference type="InterPro" id="IPR029044">
    <property type="entry name" value="Nucleotide-diphossugar_trans"/>
</dbReference>
<dbReference type="Proteomes" id="UP000800094">
    <property type="component" value="Unassembled WGS sequence"/>
</dbReference>
<organism evidence="1 2">
    <name type="scientific">Trematosphaeria pertusa</name>
    <dbReference type="NCBI Taxonomy" id="390896"/>
    <lineage>
        <taxon>Eukaryota</taxon>
        <taxon>Fungi</taxon>
        <taxon>Dikarya</taxon>
        <taxon>Ascomycota</taxon>
        <taxon>Pezizomycotina</taxon>
        <taxon>Dothideomycetes</taxon>
        <taxon>Pleosporomycetidae</taxon>
        <taxon>Pleosporales</taxon>
        <taxon>Massarineae</taxon>
        <taxon>Trematosphaeriaceae</taxon>
        <taxon>Trematosphaeria</taxon>
    </lineage>
</organism>